<dbReference type="SUPFAM" id="SSF74653">
    <property type="entry name" value="TolA/TonB C-terminal domain"/>
    <property type="match status" value="1"/>
</dbReference>
<dbReference type="PROSITE" id="PS52015">
    <property type="entry name" value="TONB_CTD"/>
    <property type="match status" value="1"/>
</dbReference>
<evidence type="ECO:0000259" key="2">
    <source>
        <dbReference type="PROSITE" id="PS52015"/>
    </source>
</evidence>
<keyword evidence="4" id="KW-1185">Reference proteome</keyword>
<dbReference type="InterPro" id="IPR037682">
    <property type="entry name" value="TonB_C"/>
</dbReference>
<dbReference type="GO" id="GO:0098797">
    <property type="term" value="C:plasma membrane protein complex"/>
    <property type="evidence" value="ECO:0007669"/>
    <property type="project" value="TreeGrafter"/>
</dbReference>
<dbReference type="AlphaFoldDB" id="A0A482TN85"/>
<dbReference type="EMBL" id="QNVY02000001">
    <property type="protein sequence ID" value="RYJ52737.1"/>
    <property type="molecule type" value="Genomic_DNA"/>
</dbReference>
<reference evidence="3 4" key="1">
    <citation type="submission" date="2019-01" db="EMBL/GenBank/DDBJ databases">
        <title>Flavobacterium sp. nov. isolated from arctic soil.</title>
        <authorList>
            <person name="Kim D.-U."/>
        </authorList>
    </citation>
    <scope>NUCLEOTIDE SEQUENCE [LARGE SCALE GENOMIC DNA]</scope>
    <source>
        <strain evidence="3 4">Kopri-42</strain>
    </source>
</reference>
<keyword evidence="1" id="KW-0732">Signal</keyword>
<gene>
    <name evidence="3" type="ORF">DR871_001405</name>
</gene>
<dbReference type="RefSeq" id="WP_113665182.1">
    <property type="nucleotide sequence ID" value="NZ_QNVY02000001.1"/>
</dbReference>
<dbReference type="GO" id="GO:0031992">
    <property type="term" value="F:energy transducer activity"/>
    <property type="evidence" value="ECO:0007669"/>
    <property type="project" value="TreeGrafter"/>
</dbReference>
<feature type="signal peptide" evidence="1">
    <location>
        <begin position="1"/>
        <end position="19"/>
    </location>
</feature>
<proteinExistence type="predicted"/>
<accession>A0A482TN85</accession>
<evidence type="ECO:0000313" key="3">
    <source>
        <dbReference type="EMBL" id="RYJ52737.1"/>
    </source>
</evidence>
<dbReference type="PANTHER" id="PTHR33446:SF2">
    <property type="entry name" value="PROTEIN TONB"/>
    <property type="match status" value="1"/>
</dbReference>
<dbReference type="Gene3D" id="3.30.1150.10">
    <property type="match status" value="1"/>
</dbReference>
<evidence type="ECO:0000313" key="4">
    <source>
        <dbReference type="Proteomes" id="UP000253235"/>
    </source>
</evidence>
<dbReference type="OrthoDB" id="649093at2"/>
<dbReference type="GO" id="GO:0055085">
    <property type="term" value="P:transmembrane transport"/>
    <property type="evidence" value="ECO:0007669"/>
    <property type="project" value="InterPro"/>
</dbReference>
<dbReference type="Pfam" id="PF03544">
    <property type="entry name" value="TonB_C"/>
    <property type="match status" value="1"/>
</dbReference>
<dbReference type="Proteomes" id="UP000253235">
    <property type="component" value="Unassembled WGS sequence"/>
</dbReference>
<comment type="caution">
    <text evidence="3">The sequence shown here is derived from an EMBL/GenBank/DDBJ whole genome shotgun (WGS) entry which is preliminary data.</text>
</comment>
<evidence type="ECO:0000256" key="1">
    <source>
        <dbReference type="SAM" id="SignalP"/>
    </source>
</evidence>
<dbReference type="PANTHER" id="PTHR33446">
    <property type="entry name" value="PROTEIN TONB-RELATED"/>
    <property type="match status" value="1"/>
</dbReference>
<name>A0A482TN85_9FLAO</name>
<dbReference type="SUPFAM" id="SSF82185">
    <property type="entry name" value="Histone H3 K4-specific methyltransferase SET7/9 N-terminal domain"/>
    <property type="match status" value="1"/>
</dbReference>
<feature type="chain" id="PRO_5019801240" evidence="1">
    <location>
        <begin position="20"/>
        <end position="313"/>
    </location>
</feature>
<feature type="domain" description="TonB C-terminal" evidence="2">
    <location>
        <begin position="225"/>
        <end position="313"/>
    </location>
</feature>
<protein>
    <submittedName>
        <fullName evidence="3">Energy transducer TonB</fullName>
    </submittedName>
</protein>
<dbReference type="InterPro" id="IPR051045">
    <property type="entry name" value="TonB-dependent_transducer"/>
</dbReference>
<sequence length="313" mass="36246">MSTNSFAAILFLLSTLSFSQTPKDGKIFLDSTWNETTEANHKYYRIVKDYYSDKESYKIYDYFKSGVLQMAGASKFKDRLQKEGQFVYYYENGNKESMESYINGSQTGKQYNWYQNGQKKSETEFFIDNNTRYPNYKIIQFRDINGNQKIIDGNGDYETKTDNFYETGKIVNGLKHGIWEGVVNSEKYTYTENYVEGNLISGTSTDYNNIKYNYTSITTMPGPKKGIKHFYNFISNNFIQPKEAKLYNVSGTVYLTFIIEKDGRASDIKVVRKVGFGIDEEAIRIVKSYNQWSASKTRGMSRSVMYSLPISIK</sequence>
<organism evidence="3 4">
    <name type="scientific">Flavobacterium petrolei</name>
    <dbReference type="NCBI Taxonomy" id="2259594"/>
    <lineage>
        <taxon>Bacteria</taxon>
        <taxon>Pseudomonadati</taxon>
        <taxon>Bacteroidota</taxon>
        <taxon>Flavobacteriia</taxon>
        <taxon>Flavobacteriales</taxon>
        <taxon>Flavobacteriaceae</taxon>
        <taxon>Flavobacterium</taxon>
    </lineage>
</organism>